<keyword evidence="2 4" id="KW-0560">Oxidoreductase</keyword>
<dbReference type="GO" id="GO:0005737">
    <property type="term" value="C:cytoplasm"/>
    <property type="evidence" value="ECO:0007669"/>
    <property type="project" value="TreeGrafter"/>
</dbReference>
<dbReference type="Pfam" id="PF00171">
    <property type="entry name" value="Aldedh"/>
    <property type="match status" value="1"/>
</dbReference>
<feature type="domain" description="Aldehyde dehydrogenase" evidence="8">
    <location>
        <begin position="3"/>
        <end position="427"/>
    </location>
</feature>
<dbReference type="PIRSF" id="PIRSF036492">
    <property type="entry name" value="ALDH"/>
    <property type="match status" value="1"/>
</dbReference>
<sequence>MESYEALIKKQREFFSTGRTKEVAFRMDTLKMLRNLIKSHEKEIMAALHTDLNKSEFESYTTEIGFVLEELRYTLKHIENWAKPRKVKTSLTGFGSKNYIYPEPYGVVLIISPWNYPFQLAFAPLIGAIAAGNCAILKPSELTPTTSEFLTKLIRENFQEDYIAIVEGGVETSSALLNEKTDYIFFTGSVAVGKVIMEAASKHLTPVTLELGGKSPCIVHKDANLQYAAKRIAWGKFTNAGQTCVAPDYLYVHHEVKDEFLKLLKEAIQDLYGNALGEESQFTKIVSDRHFQRLKTFIYNSGTIYHGGESDAEKLLIAPTVLTNITWEDPIMEDEIFGPILPVMEYEDILKIIDEMNQHPKPLALYIFSEVERVQNKVLESISFGGGCVNDTVYHFTSPHLPFGGVGESGIGAYHGKGSFNVFSHEKGIMKQTTRFDLPFRYPNTKHGLKWIKMIMK</sequence>
<keyword evidence="3" id="KW-0520">NAD</keyword>
<evidence type="ECO:0000313" key="9">
    <source>
        <dbReference type="EMBL" id="THE13315.1"/>
    </source>
</evidence>
<gene>
    <name evidence="9" type="ORF">E1I69_08195</name>
</gene>
<dbReference type="RefSeq" id="WP_136379126.1">
    <property type="nucleotide sequence ID" value="NZ_SLUB01000010.1"/>
</dbReference>
<dbReference type="OrthoDB" id="9762913at2"/>
<dbReference type="InterPro" id="IPR029510">
    <property type="entry name" value="Ald_DH_CS_GLU"/>
</dbReference>
<evidence type="ECO:0000256" key="6">
    <source>
        <dbReference type="PROSITE-ProRule" id="PRU10007"/>
    </source>
</evidence>
<dbReference type="EMBL" id="SLUB01000010">
    <property type="protein sequence ID" value="THE13315.1"/>
    <property type="molecule type" value="Genomic_DNA"/>
</dbReference>
<dbReference type="AlphaFoldDB" id="A0A4S3PV46"/>
<dbReference type="Proteomes" id="UP000306477">
    <property type="component" value="Unassembled WGS sequence"/>
</dbReference>
<dbReference type="SUPFAM" id="SSF53720">
    <property type="entry name" value="ALDH-like"/>
    <property type="match status" value="1"/>
</dbReference>
<name>A0A4S3PV46_9BACI</name>
<evidence type="ECO:0000259" key="8">
    <source>
        <dbReference type="Pfam" id="PF00171"/>
    </source>
</evidence>
<dbReference type="CDD" id="cd07136">
    <property type="entry name" value="ALDH_YwdH-P39616"/>
    <property type="match status" value="1"/>
</dbReference>
<feature type="active site" evidence="5 6">
    <location>
        <position position="210"/>
    </location>
</feature>
<dbReference type="STRING" id="1033734.GCA_000285535_01100"/>
<dbReference type="GO" id="GO:0004029">
    <property type="term" value="F:aldehyde dehydrogenase (NAD+) activity"/>
    <property type="evidence" value="ECO:0007669"/>
    <property type="project" value="TreeGrafter"/>
</dbReference>
<evidence type="ECO:0000256" key="5">
    <source>
        <dbReference type="PIRSR" id="PIRSR036492-1"/>
    </source>
</evidence>
<evidence type="ECO:0000256" key="7">
    <source>
        <dbReference type="RuleBase" id="RU003345"/>
    </source>
</evidence>
<comment type="similarity">
    <text evidence="1 4 7">Belongs to the aldehyde dehydrogenase family.</text>
</comment>
<accession>A0A4S3PV46</accession>
<evidence type="ECO:0000313" key="10">
    <source>
        <dbReference type="Proteomes" id="UP000306477"/>
    </source>
</evidence>
<protein>
    <recommendedName>
        <fullName evidence="4">Aldehyde dehydrogenase</fullName>
    </recommendedName>
</protein>
<evidence type="ECO:0000256" key="1">
    <source>
        <dbReference type="ARBA" id="ARBA00009986"/>
    </source>
</evidence>
<dbReference type="PROSITE" id="PS00687">
    <property type="entry name" value="ALDEHYDE_DEHYDR_GLU"/>
    <property type="match status" value="1"/>
</dbReference>
<dbReference type="Gene3D" id="3.40.605.10">
    <property type="entry name" value="Aldehyde Dehydrogenase, Chain A, domain 1"/>
    <property type="match status" value="1"/>
</dbReference>
<dbReference type="InterPro" id="IPR016163">
    <property type="entry name" value="Ald_DH_C"/>
</dbReference>
<organism evidence="9 10">
    <name type="scientific">Bacillus timonensis</name>
    <dbReference type="NCBI Taxonomy" id="1033734"/>
    <lineage>
        <taxon>Bacteria</taxon>
        <taxon>Bacillati</taxon>
        <taxon>Bacillota</taxon>
        <taxon>Bacilli</taxon>
        <taxon>Bacillales</taxon>
        <taxon>Bacillaceae</taxon>
        <taxon>Bacillus</taxon>
    </lineage>
</organism>
<dbReference type="FunFam" id="3.40.309.10:FF:000003">
    <property type="entry name" value="Aldehyde dehydrogenase"/>
    <property type="match status" value="1"/>
</dbReference>
<dbReference type="PANTHER" id="PTHR43570:SF16">
    <property type="entry name" value="ALDEHYDE DEHYDROGENASE TYPE III, ISOFORM Q"/>
    <property type="match status" value="1"/>
</dbReference>
<evidence type="ECO:0000256" key="2">
    <source>
        <dbReference type="ARBA" id="ARBA00023002"/>
    </source>
</evidence>
<evidence type="ECO:0000256" key="3">
    <source>
        <dbReference type="ARBA" id="ARBA00023027"/>
    </source>
</evidence>
<dbReference type="InterPro" id="IPR016162">
    <property type="entry name" value="Ald_DH_N"/>
</dbReference>
<comment type="caution">
    <text evidence="9">The sequence shown here is derived from an EMBL/GenBank/DDBJ whole genome shotgun (WGS) entry which is preliminary data.</text>
</comment>
<dbReference type="InterPro" id="IPR016161">
    <property type="entry name" value="Ald_DH/histidinol_DH"/>
</dbReference>
<dbReference type="GO" id="GO:0006081">
    <property type="term" value="P:aldehyde metabolic process"/>
    <property type="evidence" value="ECO:0007669"/>
    <property type="project" value="InterPro"/>
</dbReference>
<evidence type="ECO:0000256" key="4">
    <source>
        <dbReference type="PIRNR" id="PIRNR036492"/>
    </source>
</evidence>
<dbReference type="InterPro" id="IPR012394">
    <property type="entry name" value="Aldehyde_DH_NAD(P)"/>
</dbReference>
<dbReference type="PROSITE" id="PS00070">
    <property type="entry name" value="ALDEHYDE_DEHYDR_CYS"/>
    <property type="match status" value="1"/>
</dbReference>
<dbReference type="PANTHER" id="PTHR43570">
    <property type="entry name" value="ALDEHYDE DEHYDROGENASE"/>
    <property type="match status" value="1"/>
</dbReference>
<reference evidence="9 10" key="1">
    <citation type="journal article" date="2019" name="Indoor Air">
        <title>Impacts of indoor surface finishes on bacterial viability.</title>
        <authorList>
            <person name="Hu J."/>
            <person name="Maamar S.B."/>
            <person name="Glawe A.J."/>
            <person name="Gottel N."/>
            <person name="Gilbert J.A."/>
            <person name="Hartmann E.M."/>
        </authorList>
    </citation>
    <scope>NUCLEOTIDE SEQUENCE [LARGE SCALE GENOMIC DNA]</scope>
    <source>
        <strain evidence="9 10">AF060A6</strain>
    </source>
</reference>
<keyword evidence="10" id="KW-1185">Reference proteome</keyword>
<dbReference type="InterPro" id="IPR015590">
    <property type="entry name" value="Aldehyde_DH_dom"/>
</dbReference>
<dbReference type="InterPro" id="IPR016160">
    <property type="entry name" value="Ald_DH_CS_CYS"/>
</dbReference>
<dbReference type="Gene3D" id="3.40.309.10">
    <property type="entry name" value="Aldehyde Dehydrogenase, Chain A, domain 2"/>
    <property type="match status" value="1"/>
</dbReference>
<feature type="active site" evidence="5">
    <location>
        <position position="244"/>
    </location>
</feature>
<proteinExistence type="inferred from homology"/>
<dbReference type="FunFam" id="3.40.605.10:FF:000004">
    <property type="entry name" value="Aldehyde dehydrogenase"/>
    <property type="match status" value="1"/>
</dbReference>